<evidence type="ECO:0000256" key="2">
    <source>
        <dbReference type="ARBA" id="ARBA00008816"/>
    </source>
</evidence>
<keyword evidence="9" id="KW-1185">Reference proteome</keyword>
<evidence type="ECO:0000259" key="7">
    <source>
        <dbReference type="SMART" id="SM00014"/>
    </source>
</evidence>
<dbReference type="Pfam" id="PF01569">
    <property type="entry name" value="PAP2"/>
    <property type="match status" value="1"/>
</dbReference>
<evidence type="ECO:0000256" key="6">
    <source>
        <dbReference type="SAM" id="Phobius"/>
    </source>
</evidence>
<reference evidence="8 9" key="1">
    <citation type="submission" date="2014-03" db="EMBL/GenBank/DDBJ databases">
        <title>Draft genome of the hookworm Oesophagostomum dentatum.</title>
        <authorList>
            <person name="Mitreva M."/>
        </authorList>
    </citation>
    <scope>NUCLEOTIDE SEQUENCE [LARGE SCALE GENOMIC DNA]</scope>
    <source>
        <strain evidence="8 9">OD-Hann</strain>
    </source>
</reference>
<keyword evidence="5 6" id="KW-0472">Membrane</keyword>
<dbReference type="GO" id="GO:0008195">
    <property type="term" value="F:phosphatidate phosphatase activity"/>
    <property type="evidence" value="ECO:0007669"/>
    <property type="project" value="TreeGrafter"/>
</dbReference>
<keyword evidence="3 6" id="KW-0812">Transmembrane</keyword>
<evidence type="ECO:0000256" key="4">
    <source>
        <dbReference type="ARBA" id="ARBA00022989"/>
    </source>
</evidence>
<keyword evidence="4 6" id="KW-1133">Transmembrane helix</keyword>
<feature type="transmembrane region" description="Helical" evidence="6">
    <location>
        <begin position="145"/>
        <end position="164"/>
    </location>
</feature>
<dbReference type="PANTHER" id="PTHR10165:SF201">
    <property type="entry name" value="PHOSPHATIDIC ACID PHOSPHATASE TYPE 2_HALOPEROXIDASE DOMAIN-CONTAINING PROTEIN"/>
    <property type="match status" value="1"/>
</dbReference>
<evidence type="ECO:0000256" key="1">
    <source>
        <dbReference type="ARBA" id="ARBA00004141"/>
    </source>
</evidence>
<evidence type="ECO:0000256" key="3">
    <source>
        <dbReference type="ARBA" id="ARBA00022692"/>
    </source>
</evidence>
<dbReference type="OrthoDB" id="8907274at2759"/>
<evidence type="ECO:0000313" key="9">
    <source>
        <dbReference type="Proteomes" id="UP000053660"/>
    </source>
</evidence>
<organism evidence="8 9">
    <name type="scientific">Oesophagostomum dentatum</name>
    <name type="common">Nodular worm</name>
    <dbReference type="NCBI Taxonomy" id="61180"/>
    <lineage>
        <taxon>Eukaryota</taxon>
        <taxon>Metazoa</taxon>
        <taxon>Ecdysozoa</taxon>
        <taxon>Nematoda</taxon>
        <taxon>Chromadorea</taxon>
        <taxon>Rhabditida</taxon>
        <taxon>Rhabditina</taxon>
        <taxon>Rhabditomorpha</taxon>
        <taxon>Strongyloidea</taxon>
        <taxon>Strongylidae</taxon>
        <taxon>Oesophagostomum</taxon>
    </lineage>
</organism>
<dbReference type="Proteomes" id="UP000053660">
    <property type="component" value="Unassembled WGS sequence"/>
</dbReference>
<feature type="transmembrane region" description="Helical" evidence="6">
    <location>
        <begin position="112"/>
        <end position="133"/>
    </location>
</feature>
<dbReference type="AlphaFoldDB" id="A0A0B1TIT3"/>
<dbReference type="GO" id="GO:0046839">
    <property type="term" value="P:phospholipid dephosphorylation"/>
    <property type="evidence" value="ECO:0007669"/>
    <property type="project" value="TreeGrafter"/>
</dbReference>
<dbReference type="InterPro" id="IPR043216">
    <property type="entry name" value="PAP-like"/>
</dbReference>
<sequence length="217" mass="25092">IVTVQILATEVFRVFVWERECEDQYKTYRLGPYPIHRLVVRIYCFVGYFLMGISFNWLMVDIAKYTTGRHRPHFMDICRPSVGHTYCTNPTNYIIKYECTGTFERLVKDSQLSFYSGHAATSFFVACFTSLYLRARLYQPLLSRLLVPGIQFCLLLGASYVSLTRISDYMHHWSDVFTGVIMGSIIGIATALYIAEVFKRREVPPCLPTKQYKGLAI</sequence>
<dbReference type="InterPro" id="IPR000326">
    <property type="entry name" value="PAP2/HPO"/>
</dbReference>
<gene>
    <name evidence="8" type="ORF">OESDEN_04335</name>
</gene>
<accession>A0A0B1TIT3</accession>
<feature type="non-terminal residue" evidence="8">
    <location>
        <position position="1"/>
    </location>
</feature>
<dbReference type="SMART" id="SM00014">
    <property type="entry name" value="acidPPc"/>
    <property type="match status" value="1"/>
</dbReference>
<name>A0A0B1TIT3_OESDE</name>
<dbReference type="EMBL" id="KN549874">
    <property type="protein sequence ID" value="KHJ95717.1"/>
    <property type="molecule type" value="Genomic_DNA"/>
</dbReference>
<comment type="subcellular location">
    <subcellularLocation>
        <location evidence="1">Membrane</location>
        <topology evidence="1">Multi-pass membrane protein</topology>
    </subcellularLocation>
</comment>
<feature type="domain" description="Phosphatidic acid phosphatase type 2/haloperoxidase" evidence="7">
    <location>
        <begin position="46"/>
        <end position="191"/>
    </location>
</feature>
<feature type="transmembrane region" description="Helical" evidence="6">
    <location>
        <begin position="38"/>
        <end position="59"/>
    </location>
</feature>
<dbReference type="SUPFAM" id="SSF48317">
    <property type="entry name" value="Acid phosphatase/Vanadium-dependent haloperoxidase"/>
    <property type="match status" value="1"/>
</dbReference>
<dbReference type="PANTHER" id="PTHR10165">
    <property type="entry name" value="LIPID PHOSPHATE PHOSPHATASE"/>
    <property type="match status" value="1"/>
</dbReference>
<dbReference type="GO" id="GO:0006644">
    <property type="term" value="P:phospholipid metabolic process"/>
    <property type="evidence" value="ECO:0007669"/>
    <property type="project" value="InterPro"/>
</dbReference>
<proteinExistence type="inferred from homology"/>
<protein>
    <submittedName>
        <fullName evidence="8">PAP2 family protein</fullName>
    </submittedName>
</protein>
<comment type="similarity">
    <text evidence="2">Belongs to the PA-phosphatase related phosphoesterase family.</text>
</comment>
<feature type="transmembrane region" description="Helical" evidence="6">
    <location>
        <begin position="176"/>
        <end position="195"/>
    </location>
</feature>
<dbReference type="GO" id="GO:0005886">
    <property type="term" value="C:plasma membrane"/>
    <property type="evidence" value="ECO:0007669"/>
    <property type="project" value="TreeGrafter"/>
</dbReference>
<dbReference type="CDD" id="cd03384">
    <property type="entry name" value="PAP2_wunen"/>
    <property type="match status" value="1"/>
</dbReference>
<dbReference type="GO" id="GO:0007165">
    <property type="term" value="P:signal transduction"/>
    <property type="evidence" value="ECO:0007669"/>
    <property type="project" value="TreeGrafter"/>
</dbReference>
<evidence type="ECO:0000256" key="5">
    <source>
        <dbReference type="ARBA" id="ARBA00023136"/>
    </source>
</evidence>
<evidence type="ECO:0000313" key="8">
    <source>
        <dbReference type="EMBL" id="KHJ95717.1"/>
    </source>
</evidence>
<dbReference type="InterPro" id="IPR036938">
    <property type="entry name" value="PAP2/HPO_sf"/>
</dbReference>
<dbReference type="Gene3D" id="1.20.144.10">
    <property type="entry name" value="Phosphatidic acid phosphatase type 2/haloperoxidase"/>
    <property type="match status" value="1"/>
</dbReference>